<dbReference type="Pfam" id="PF01244">
    <property type="entry name" value="Peptidase_M19"/>
    <property type="match status" value="1"/>
</dbReference>
<sequence length="379" mass="41503">MTMHRSRRSFLQSAAAAAITAPMINFGAFPAFAGSERKYSARVMKIMERALVIDMLGVVKLSLSLEYWKQRMPEQDIRWLRQSGVTVLHNALGSGGPDAHANAMTFFGLMNGFIARNDDVLKVVDRASDIDKAKAEGKIAVILGLQNAEHFRTIADVKSFHDLGERSAQLTYNTQNYYGSGSTERGDGGVSGAGVQLIQKMNEIGMLVDVSHCGDRTTLDAIELSKKPIAITHSNCRALNPNPRTKTDEAITKLAAAGGVMGITGVRNFVRDREPTTIEHMVDHIDHVVKIAGVEHAGIGTDADLNGHDDLPPEQIKLAKSLYDSSYGFRDKLDTDGFDDPLRFYNLTEVLIRRGYSDANIEAILGGNFRRLLGQVWGA</sequence>
<reference evidence="2" key="1">
    <citation type="submission" date="2020-01" db="EMBL/GenBank/DDBJ databases">
        <title>'Steroidobacter agaridevorans' sp. nov., agar-degrading bacteria isolated from rhizosphere soils.</title>
        <authorList>
            <person name="Ikenaga M."/>
            <person name="Kataoka M."/>
            <person name="Murouchi A."/>
            <person name="Katsuragi S."/>
            <person name="Sakai M."/>
        </authorList>
    </citation>
    <scope>NUCLEOTIDE SEQUENCE [LARGE SCALE GENOMIC DNA]</scope>
    <source>
        <strain evidence="2">YU21-B</strain>
    </source>
</reference>
<accession>A0A829YN33</accession>
<dbReference type="Proteomes" id="UP000445000">
    <property type="component" value="Unassembled WGS sequence"/>
</dbReference>
<gene>
    <name evidence="1" type="ORF">GCM10011487_66600</name>
</gene>
<dbReference type="SUPFAM" id="SSF51556">
    <property type="entry name" value="Metallo-dependent hydrolases"/>
    <property type="match status" value="1"/>
</dbReference>
<dbReference type="InterPro" id="IPR006311">
    <property type="entry name" value="TAT_signal"/>
</dbReference>
<keyword evidence="2" id="KW-1185">Reference proteome</keyword>
<evidence type="ECO:0000313" key="1">
    <source>
        <dbReference type="EMBL" id="GFE84660.1"/>
    </source>
</evidence>
<comment type="caution">
    <text evidence="1">The sequence shown here is derived from an EMBL/GenBank/DDBJ whole genome shotgun (WGS) entry which is preliminary data.</text>
</comment>
<dbReference type="InterPro" id="IPR008257">
    <property type="entry name" value="Pept_M19"/>
</dbReference>
<name>A0A829YN33_9GAMM</name>
<dbReference type="PROSITE" id="PS51318">
    <property type="entry name" value="TAT"/>
    <property type="match status" value="1"/>
</dbReference>
<dbReference type="RefSeq" id="WP_202627021.1">
    <property type="nucleotide sequence ID" value="NZ_BLJN01000009.1"/>
</dbReference>
<dbReference type="Gene3D" id="3.20.20.140">
    <property type="entry name" value="Metal-dependent hydrolases"/>
    <property type="match status" value="1"/>
</dbReference>
<dbReference type="AlphaFoldDB" id="A0A829YN33"/>
<proteinExistence type="predicted"/>
<evidence type="ECO:0008006" key="3">
    <source>
        <dbReference type="Google" id="ProtNLM"/>
    </source>
</evidence>
<dbReference type="GO" id="GO:0070573">
    <property type="term" value="F:metallodipeptidase activity"/>
    <property type="evidence" value="ECO:0007669"/>
    <property type="project" value="InterPro"/>
</dbReference>
<dbReference type="GO" id="GO:0006508">
    <property type="term" value="P:proteolysis"/>
    <property type="evidence" value="ECO:0007669"/>
    <property type="project" value="InterPro"/>
</dbReference>
<dbReference type="PANTHER" id="PTHR10443:SF12">
    <property type="entry name" value="DIPEPTIDASE"/>
    <property type="match status" value="1"/>
</dbReference>
<dbReference type="PANTHER" id="PTHR10443">
    <property type="entry name" value="MICROSOMAL DIPEPTIDASE"/>
    <property type="match status" value="1"/>
</dbReference>
<evidence type="ECO:0000313" key="2">
    <source>
        <dbReference type="Proteomes" id="UP000445000"/>
    </source>
</evidence>
<dbReference type="EMBL" id="BLJN01000009">
    <property type="protein sequence ID" value="GFE84660.1"/>
    <property type="molecule type" value="Genomic_DNA"/>
</dbReference>
<protein>
    <recommendedName>
        <fullName evidence="3">Dipeptidase</fullName>
    </recommendedName>
</protein>
<dbReference type="InterPro" id="IPR032466">
    <property type="entry name" value="Metal_Hydrolase"/>
</dbReference>
<organism evidence="1 2">
    <name type="scientific">Steroidobacter agaridevorans</name>
    <dbReference type="NCBI Taxonomy" id="2695856"/>
    <lineage>
        <taxon>Bacteria</taxon>
        <taxon>Pseudomonadati</taxon>
        <taxon>Pseudomonadota</taxon>
        <taxon>Gammaproteobacteria</taxon>
        <taxon>Steroidobacterales</taxon>
        <taxon>Steroidobacteraceae</taxon>
        <taxon>Steroidobacter</taxon>
    </lineage>
</organism>
<dbReference type="PROSITE" id="PS51365">
    <property type="entry name" value="RENAL_DIPEPTIDASE_2"/>
    <property type="match status" value="1"/>
</dbReference>